<evidence type="ECO:0000313" key="2">
    <source>
        <dbReference type="Proteomes" id="UP000053260"/>
    </source>
</evidence>
<dbReference type="AlphaFoldDB" id="A0A101UVU7"/>
<sequence>MYTTLYVADVEPRLRREASRFAWLARICRAYSHPSPCSCFEFGLANVVMPAGAVGYVGTGTFGPCCRVR</sequence>
<comment type="caution">
    <text evidence="1">The sequence shown here is derived from an EMBL/GenBank/DDBJ whole genome shotgun (WGS) entry which is preliminary data.</text>
</comment>
<dbReference type="EMBL" id="LMXB01000072">
    <property type="protein sequence ID" value="KUO17806.1"/>
    <property type="molecule type" value="Genomic_DNA"/>
</dbReference>
<evidence type="ECO:0000313" key="1">
    <source>
        <dbReference type="EMBL" id="KUO17806.1"/>
    </source>
</evidence>
<proteinExistence type="predicted"/>
<gene>
    <name evidence="1" type="ORF">AQJ91_29355</name>
</gene>
<dbReference type="STRING" id="909626.AQJ91_29355"/>
<protein>
    <submittedName>
        <fullName evidence="1">Uncharacterized protein</fullName>
    </submittedName>
</protein>
<keyword evidence="2" id="KW-1185">Reference proteome</keyword>
<dbReference type="Proteomes" id="UP000053260">
    <property type="component" value="Unassembled WGS sequence"/>
</dbReference>
<reference evidence="1 2" key="1">
    <citation type="submission" date="2015-10" db="EMBL/GenBank/DDBJ databases">
        <title>Draft genome sequence of Streptomyces sp. RV15, isolated from a marine sponge.</title>
        <authorList>
            <person name="Ruckert C."/>
            <person name="Abdelmohsen U.R."/>
            <person name="Winkler A."/>
            <person name="Hentschel U."/>
            <person name="Kalinowski J."/>
            <person name="Kampfer P."/>
            <person name="Glaeser S."/>
        </authorList>
    </citation>
    <scope>NUCLEOTIDE SEQUENCE [LARGE SCALE GENOMIC DNA]</scope>
    <source>
        <strain evidence="1 2">RV15</strain>
    </source>
</reference>
<name>A0A101UVU7_9ACTN</name>
<accession>A0A101UVU7</accession>
<organism evidence="1 2">
    <name type="scientific">Streptomyces dysideae</name>
    <dbReference type="NCBI Taxonomy" id="909626"/>
    <lineage>
        <taxon>Bacteria</taxon>
        <taxon>Bacillati</taxon>
        <taxon>Actinomycetota</taxon>
        <taxon>Actinomycetes</taxon>
        <taxon>Kitasatosporales</taxon>
        <taxon>Streptomycetaceae</taxon>
        <taxon>Streptomyces</taxon>
    </lineage>
</organism>